<organism evidence="1 2">
    <name type="scientific">Tanacetum coccineum</name>
    <dbReference type="NCBI Taxonomy" id="301880"/>
    <lineage>
        <taxon>Eukaryota</taxon>
        <taxon>Viridiplantae</taxon>
        <taxon>Streptophyta</taxon>
        <taxon>Embryophyta</taxon>
        <taxon>Tracheophyta</taxon>
        <taxon>Spermatophyta</taxon>
        <taxon>Magnoliopsida</taxon>
        <taxon>eudicotyledons</taxon>
        <taxon>Gunneridae</taxon>
        <taxon>Pentapetalae</taxon>
        <taxon>asterids</taxon>
        <taxon>campanulids</taxon>
        <taxon>Asterales</taxon>
        <taxon>Asteraceae</taxon>
        <taxon>Asteroideae</taxon>
        <taxon>Anthemideae</taxon>
        <taxon>Anthemidinae</taxon>
        <taxon>Tanacetum</taxon>
    </lineage>
</organism>
<reference evidence="1" key="2">
    <citation type="submission" date="2022-01" db="EMBL/GenBank/DDBJ databases">
        <authorList>
            <person name="Yamashiro T."/>
            <person name="Shiraishi A."/>
            <person name="Satake H."/>
            <person name="Nakayama K."/>
        </authorList>
    </citation>
    <scope>NUCLEOTIDE SEQUENCE</scope>
</reference>
<proteinExistence type="predicted"/>
<dbReference type="EMBL" id="BQNB010010893">
    <property type="protein sequence ID" value="GJS83346.1"/>
    <property type="molecule type" value="Genomic_DNA"/>
</dbReference>
<evidence type="ECO:0000313" key="2">
    <source>
        <dbReference type="Proteomes" id="UP001151760"/>
    </source>
</evidence>
<sequence length="299" mass="34521">MFDEAEVKKFFNQGKSNGNKINNKKAGRRISTRETGLKGLGKNKKAIADACKELYGVSSESNGIFHFGNNTLDEPNSAKCNISMEHVKEVGELIGVLWVDRFLMNDEFSFLWGNLSVVALDRKISDHCPIVLKDMELDFRPKPFRVFNIWTEEADCLHVVEEAWNKDEDKERECSNMMRQKARIKWDVEGDENSKFFHSYVKRRNNKCNLRGLMVNGVWCEDPVVIKAEIARHYKALFSKNGVIRSVCYCDRIEKFSMEEANWLEKIFSEAEVWDAIQGYGGDKAPGPDGFNFKFIRKF</sequence>
<dbReference type="PANTHER" id="PTHR33710:SF71">
    <property type="entry name" value="ENDONUCLEASE_EXONUCLEASE_PHOSPHATASE DOMAIN-CONTAINING PROTEIN"/>
    <property type="match status" value="1"/>
</dbReference>
<protein>
    <submittedName>
        <fullName evidence="1">Uncharacterized protein</fullName>
    </submittedName>
</protein>
<dbReference type="PANTHER" id="PTHR33710">
    <property type="entry name" value="BNAC02G09200D PROTEIN"/>
    <property type="match status" value="1"/>
</dbReference>
<comment type="caution">
    <text evidence="1">The sequence shown here is derived from an EMBL/GenBank/DDBJ whole genome shotgun (WGS) entry which is preliminary data.</text>
</comment>
<keyword evidence="2" id="KW-1185">Reference proteome</keyword>
<evidence type="ECO:0000313" key="1">
    <source>
        <dbReference type="EMBL" id="GJS83346.1"/>
    </source>
</evidence>
<gene>
    <name evidence="1" type="ORF">Tco_0749887</name>
</gene>
<dbReference type="Proteomes" id="UP001151760">
    <property type="component" value="Unassembled WGS sequence"/>
</dbReference>
<accession>A0ABQ4Z0R0</accession>
<name>A0ABQ4Z0R0_9ASTR</name>
<reference evidence="1" key="1">
    <citation type="journal article" date="2022" name="Int. J. Mol. Sci.">
        <title>Draft Genome of Tanacetum Coccineum: Genomic Comparison of Closely Related Tanacetum-Family Plants.</title>
        <authorList>
            <person name="Yamashiro T."/>
            <person name="Shiraishi A."/>
            <person name="Nakayama K."/>
            <person name="Satake H."/>
        </authorList>
    </citation>
    <scope>NUCLEOTIDE SEQUENCE</scope>
</reference>